<evidence type="ECO:0000313" key="7">
    <source>
        <dbReference type="Proteomes" id="UP000219335"/>
    </source>
</evidence>
<evidence type="ECO:0000313" key="2">
    <source>
        <dbReference type="EMBL" id="SDU08844.1"/>
    </source>
</evidence>
<reference evidence="4 7" key="3">
    <citation type="submission" date="2017-09" db="EMBL/GenBank/DDBJ databases">
        <authorList>
            <person name="Ehlers B."/>
            <person name="Leendertz F.H."/>
        </authorList>
    </citation>
    <scope>NUCLEOTIDE SEQUENCE [LARGE SCALE GENOMIC DNA]</scope>
    <source>
        <strain evidence="4 7">Nm42</strain>
    </source>
</reference>
<dbReference type="EMBL" id="FOFX01000013">
    <property type="protein sequence ID" value="SEP96855.1"/>
    <property type="molecule type" value="Genomic_DNA"/>
</dbReference>
<evidence type="ECO:0000313" key="8">
    <source>
        <dbReference type="Proteomes" id="UP000244110"/>
    </source>
</evidence>
<dbReference type="EMBL" id="OCMU01000001">
    <property type="protein sequence ID" value="SOD16862.1"/>
    <property type="molecule type" value="Genomic_DNA"/>
</dbReference>
<keyword evidence="6" id="KW-1185">Reference proteome</keyword>
<dbReference type="EMBL" id="FNLN01000023">
    <property type="protein sequence ID" value="SDU08844.1"/>
    <property type="molecule type" value="Genomic_DNA"/>
</dbReference>
<reference evidence="1 8" key="4">
    <citation type="submission" date="2018-04" db="EMBL/GenBank/DDBJ databases">
        <title>Active sludge and wastewater microbial communities from Klosterneuburg, Austria.</title>
        <authorList>
            <person name="Wagner M."/>
        </authorList>
    </citation>
    <scope>NUCLEOTIDE SEQUENCE [LARGE SCALE GENOMIC DNA]</scope>
    <source>
        <strain evidence="1 8">Nm4</strain>
    </source>
</reference>
<evidence type="ECO:0000313" key="4">
    <source>
        <dbReference type="EMBL" id="SOD16862.1"/>
    </source>
</evidence>
<accession>A0A1H9C6E5</accession>
<sequence>MVKLLIYLLLADFCLLVRMRFFEILLKRRTIHLTG</sequence>
<dbReference type="Proteomes" id="UP000219335">
    <property type="component" value="Unassembled WGS sequence"/>
</dbReference>
<evidence type="ECO:0000313" key="1">
    <source>
        <dbReference type="EMBL" id="PTQ84616.1"/>
    </source>
</evidence>
<dbReference type="Proteomes" id="UP000244110">
    <property type="component" value="Unassembled WGS sequence"/>
</dbReference>
<organism evidence="3 5">
    <name type="scientific">Nitrosomonas ureae</name>
    <dbReference type="NCBI Taxonomy" id="44577"/>
    <lineage>
        <taxon>Bacteria</taxon>
        <taxon>Pseudomonadati</taxon>
        <taxon>Pseudomonadota</taxon>
        <taxon>Betaproteobacteria</taxon>
        <taxon>Nitrosomonadales</taxon>
        <taxon>Nitrosomonadaceae</taxon>
        <taxon>Nitrosomonas</taxon>
    </lineage>
</organism>
<evidence type="ECO:0000313" key="6">
    <source>
        <dbReference type="Proteomes" id="UP000182882"/>
    </source>
</evidence>
<dbReference type="AlphaFoldDB" id="A0A1H9C6E5"/>
<dbReference type="Proteomes" id="UP000181998">
    <property type="component" value="Unassembled WGS sequence"/>
</dbReference>
<reference evidence="6" key="1">
    <citation type="submission" date="2016-10" db="EMBL/GenBank/DDBJ databases">
        <authorList>
            <person name="Varghese N."/>
            <person name="Submissions S."/>
        </authorList>
    </citation>
    <scope>NUCLEOTIDE SEQUENCE [LARGE SCALE GENOMIC DNA]</scope>
    <source>
        <strain evidence="6">Nm10</strain>
    </source>
</reference>
<dbReference type="Proteomes" id="UP000182882">
    <property type="component" value="Unassembled WGS sequence"/>
</dbReference>
<proteinExistence type="predicted"/>
<dbReference type="EMBL" id="QAOL01000017">
    <property type="protein sequence ID" value="PTQ84616.1"/>
    <property type="molecule type" value="Genomic_DNA"/>
</dbReference>
<reference evidence="3 5" key="2">
    <citation type="submission" date="2016-10" db="EMBL/GenBank/DDBJ databases">
        <authorList>
            <person name="de Groot N.N."/>
        </authorList>
    </citation>
    <scope>NUCLEOTIDE SEQUENCE [LARGE SCALE GENOMIC DNA]</scope>
    <source>
        <strain evidence="2">Nm10</strain>
        <strain evidence="3 5">Nm9</strain>
    </source>
</reference>
<name>A0A1H9C6E5_9PROT</name>
<evidence type="ECO:0000313" key="5">
    <source>
        <dbReference type="Proteomes" id="UP000181998"/>
    </source>
</evidence>
<gene>
    <name evidence="1" type="ORF">C8R28_101744</name>
    <name evidence="2" type="ORF">SAMN05216406_1237</name>
    <name evidence="3" type="ORF">SAMN05421510_101311</name>
    <name evidence="4" type="ORF">SAMN06297164_0812</name>
</gene>
<evidence type="ECO:0000313" key="3">
    <source>
        <dbReference type="EMBL" id="SEP96855.1"/>
    </source>
</evidence>
<protein>
    <submittedName>
        <fullName evidence="3">Uncharacterized protein</fullName>
    </submittedName>
</protein>